<evidence type="ECO:0000313" key="3">
    <source>
        <dbReference type="Proteomes" id="UP000195489"/>
    </source>
</evidence>
<proteinExistence type="predicted"/>
<name>A0A1D3RWJ0_PLACU</name>
<keyword evidence="1" id="KW-0732">Signal</keyword>
<dbReference type="Pfam" id="PF11675">
    <property type="entry name" value="DUF3271"/>
    <property type="match status" value="1"/>
</dbReference>
<dbReference type="AlphaFoldDB" id="A0A1D3RWJ0"/>
<reference evidence="2 3" key="1">
    <citation type="submission" date="2016-08" db="EMBL/GenBank/DDBJ databases">
        <authorList>
            <consortium name="Pathogen Informatics"/>
        </authorList>
    </citation>
    <scope>NUCLEOTIDE SEQUENCE [LARGE SCALE GENOMIC DNA]</scope>
    <source>
        <strain evidence="2 3">CB</strain>
    </source>
</reference>
<protein>
    <submittedName>
        <fullName evidence="2">Fam-d protein</fullName>
    </submittedName>
</protein>
<organism evidence="2 3">
    <name type="scientific">Plasmodium chabaudi chabaudi</name>
    <dbReference type="NCBI Taxonomy" id="31271"/>
    <lineage>
        <taxon>Eukaryota</taxon>
        <taxon>Sar</taxon>
        <taxon>Alveolata</taxon>
        <taxon>Apicomplexa</taxon>
        <taxon>Aconoidasida</taxon>
        <taxon>Haemosporida</taxon>
        <taxon>Plasmodiidae</taxon>
        <taxon>Plasmodium</taxon>
        <taxon>Plasmodium (Vinckeia)</taxon>
    </lineage>
</organism>
<sequence>MKMMNIILSFFILAIFSNVRAATFQDANNSRSQSIGYISLAGPFVTLSKFDESFIQFLDEINKFIPEQPEDIKYAYEGGKYHWVITDFDIYIDNSSPYLSRSISKNRIEVLRIGTIYFINYIKANIKHLFSRNMHKYDFENNYDDNLNILSNDLKNFIYDKFDTKFEQDLIKYENEPEKKRLRDSAKQIFYTLVHNSEIKIQGYFIKISEDGNYAHLSQNKSLYFRIIINEKNVSVTHDLKIPIPNFVKLVANISGES</sequence>
<feature type="signal peptide" evidence="1">
    <location>
        <begin position="1"/>
        <end position="21"/>
    </location>
</feature>
<dbReference type="Proteomes" id="UP000195489">
    <property type="component" value="Chromosome 9"/>
</dbReference>
<evidence type="ECO:0000313" key="2">
    <source>
        <dbReference type="EMBL" id="SCN60548.1"/>
    </source>
</evidence>
<gene>
    <name evidence="2" type="ORF">PCHCB_000208300</name>
</gene>
<dbReference type="InterPro" id="IPR021689">
    <property type="entry name" value="DUF3271"/>
</dbReference>
<evidence type="ECO:0000256" key="1">
    <source>
        <dbReference type="SAM" id="SignalP"/>
    </source>
</evidence>
<feature type="chain" id="PRO_5008920437" evidence="1">
    <location>
        <begin position="22"/>
        <end position="258"/>
    </location>
</feature>
<dbReference type="EMBL" id="LT608161">
    <property type="protein sequence ID" value="SCN60548.1"/>
    <property type="molecule type" value="Genomic_DNA"/>
</dbReference>
<accession>A0A1D3RWJ0</accession>